<evidence type="ECO:0000313" key="3">
    <source>
        <dbReference type="Proteomes" id="UP000183174"/>
    </source>
</evidence>
<evidence type="ECO:0000256" key="1">
    <source>
        <dbReference type="SAM" id="MobiDB-lite"/>
    </source>
</evidence>
<feature type="region of interest" description="Disordered" evidence="1">
    <location>
        <begin position="138"/>
        <end position="203"/>
    </location>
</feature>
<feature type="compositionally biased region" description="Basic and acidic residues" evidence="1">
    <location>
        <begin position="169"/>
        <end position="179"/>
    </location>
</feature>
<gene>
    <name evidence="2" type="ORF">GA0061099_10386</name>
</gene>
<sequence>MLCSCRGPERTSHWIKPVGQGHLAQYSVFRPDQTRRLSLHNRREFRAQRWTPETAELGTHRGFMRRLAAAAAKQFDIGLSNVYAPESGRVRLGTQPDHTTLALLDHRSNVLRTEAPTDVALLPRSQRYQIRQVQHVDGCGTSGARKPAANHPAPSNLFGRYAMPETLGEDGKRERRPRGGPELAEASRPGAGGPTDDTGESTAAASRISFTVPEWQKSIEATANLFAASLRDALKLAASSLHDQATFMKTLADSKTPSELLKCHLDFAEQSCSKLFGEGWKMLDRLRHSHRSSVS</sequence>
<evidence type="ECO:0008006" key="4">
    <source>
        <dbReference type="Google" id="ProtNLM"/>
    </source>
</evidence>
<proteinExistence type="predicted"/>
<dbReference type="EMBL" id="FMAE01000038">
    <property type="protein sequence ID" value="SCB52696.1"/>
    <property type="molecule type" value="Genomic_DNA"/>
</dbReference>
<dbReference type="AlphaFoldDB" id="A0A1C3XKW7"/>
<protein>
    <recommendedName>
        <fullName evidence="4">Phasin domain-containing protein</fullName>
    </recommendedName>
</protein>
<evidence type="ECO:0000313" key="2">
    <source>
        <dbReference type="EMBL" id="SCB52696.1"/>
    </source>
</evidence>
<dbReference type="Proteomes" id="UP000183174">
    <property type="component" value="Unassembled WGS sequence"/>
</dbReference>
<name>A0A1C3XKW7_9BRAD</name>
<organism evidence="2 3">
    <name type="scientific">Bradyrhizobium yuanmingense</name>
    <dbReference type="NCBI Taxonomy" id="108015"/>
    <lineage>
        <taxon>Bacteria</taxon>
        <taxon>Pseudomonadati</taxon>
        <taxon>Pseudomonadota</taxon>
        <taxon>Alphaproteobacteria</taxon>
        <taxon>Hyphomicrobiales</taxon>
        <taxon>Nitrobacteraceae</taxon>
        <taxon>Bradyrhizobium</taxon>
    </lineage>
</organism>
<reference evidence="2 3" key="1">
    <citation type="submission" date="2016-08" db="EMBL/GenBank/DDBJ databases">
        <authorList>
            <person name="Seilhamer J.J."/>
        </authorList>
    </citation>
    <scope>NUCLEOTIDE SEQUENCE [LARGE SCALE GENOMIC DNA]</scope>
    <source>
        <strain evidence="2 3">CCBAU 10071</strain>
    </source>
</reference>
<accession>A0A1C3XKW7</accession>